<gene>
    <name evidence="1" type="ORF">GQF63_14115</name>
</gene>
<dbReference type="AlphaFoldDB" id="A0A6N8L1D1"/>
<name>A0A6N8L1D1_9SPHI</name>
<evidence type="ECO:0000313" key="1">
    <source>
        <dbReference type="EMBL" id="MVZ63166.1"/>
    </source>
</evidence>
<dbReference type="OrthoDB" id="1496115at2"/>
<dbReference type="EMBL" id="WSQA01000011">
    <property type="protein sequence ID" value="MVZ63166.1"/>
    <property type="molecule type" value="Genomic_DNA"/>
</dbReference>
<sequence length="120" mass="13588">MKLKRWVVLSTFLVAGLLMAGSKKKYKGKNCQAVKKNRIKLVVKSNTPSIPVRVSSYVVEPILIKDFWEISFCTKDTCIELDATCTDKTVLLTLEVFVNGRLRETNYGNGYVRVALKLDE</sequence>
<dbReference type="Proteomes" id="UP000435036">
    <property type="component" value="Unassembled WGS sequence"/>
</dbReference>
<comment type="caution">
    <text evidence="1">The sequence shown here is derived from an EMBL/GenBank/DDBJ whole genome shotgun (WGS) entry which is preliminary data.</text>
</comment>
<dbReference type="RefSeq" id="WP_160369890.1">
    <property type="nucleotide sequence ID" value="NZ_WSQA01000011.1"/>
</dbReference>
<keyword evidence="2" id="KW-1185">Reference proteome</keyword>
<protein>
    <submittedName>
        <fullName evidence="1">Uncharacterized protein</fullName>
    </submittedName>
</protein>
<evidence type="ECO:0000313" key="2">
    <source>
        <dbReference type="Proteomes" id="UP000435036"/>
    </source>
</evidence>
<reference evidence="1 2" key="1">
    <citation type="submission" date="2019-12" db="EMBL/GenBank/DDBJ databases">
        <authorList>
            <person name="Dong K."/>
        </authorList>
    </citation>
    <scope>NUCLEOTIDE SEQUENCE [LARGE SCALE GENOMIC DNA]</scope>
    <source>
        <strain evidence="1 2">JCM 31225</strain>
    </source>
</reference>
<organism evidence="1 2">
    <name type="scientific">Sphingobacterium humi</name>
    <dbReference type="NCBI Taxonomy" id="1796905"/>
    <lineage>
        <taxon>Bacteria</taxon>
        <taxon>Pseudomonadati</taxon>
        <taxon>Bacteroidota</taxon>
        <taxon>Sphingobacteriia</taxon>
        <taxon>Sphingobacteriales</taxon>
        <taxon>Sphingobacteriaceae</taxon>
        <taxon>Sphingobacterium</taxon>
    </lineage>
</organism>
<accession>A0A6N8L1D1</accession>
<proteinExistence type="predicted"/>